<dbReference type="InterPro" id="IPR051502">
    <property type="entry name" value="RLP_Defense_Trigger"/>
</dbReference>
<proteinExistence type="inferred from homology"/>
<evidence type="ECO:0000256" key="3">
    <source>
        <dbReference type="ARBA" id="ARBA00022737"/>
    </source>
</evidence>
<dbReference type="InterPro" id="IPR032675">
    <property type="entry name" value="LRR_dom_sf"/>
</dbReference>
<dbReference type="Gene3D" id="3.80.10.10">
    <property type="entry name" value="Ribonuclease Inhibitor"/>
    <property type="match status" value="1"/>
</dbReference>
<dbReference type="EMBL" id="JAVXUP010002817">
    <property type="protein sequence ID" value="KAK3001273.1"/>
    <property type="molecule type" value="Genomic_DNA"/>
</dbReference>
<keyword evidence="6" id="KW-1185">Reference proteome</keyword>
<dbReference type="SUPFAM" id="SSF52058">
    <property type="entry name" value="L domain-like"/>
    <property type="match status" value="1"/>
</dbReference>
<dbReference type="InterPro" id="IPR001611">
    <property type="entry name" value="Leu-rich_rpt"/>
</dbReference>
<dbReference type="Proteomes" id="UP001188597">
    <property type="component" value="Unassembled WGS sequence"/>
</dbReference>
<evidence type="ECO:0000256" key="4">
    <source>
        <dbReference type="SAM" id="MobiDB-lite"/>
    </source>
</evidence>
<dbReference type="AlphaFoldDB" id="A0AA89AG48"/>
<accession>A0AA89AG48</accession>
<evidence type="ECO:0000256" key="2">
    <source>
        <dbReference type="ARBA" id="ARBA00022614"/>
    </source>
</evidence>
<name>A0AA89AG48_9ASTE</name>
<evidence type="ECO:0000313" key="6">
    <source>
        <dbReference type="Proteomes" id="UP001188597"/>
    </source>
</evidence>
<reference evidence="5" key="1">
    <citation type="submission" date="2022-12" db="EMBL/GenBank/DDBJ databases">
        <title>Draft genome assemblies for two species of Escallonia (Escalloniales).</title>
        <authorList>
            <person name="Chanderbali A."/>
            <person name="Dervinis C."/>
            <person name="Anghel I."/>
            <person name="Soltis D."/>
            <person name="Soltis P."/>
            <person name="Zapata F."/>
        </authorList>
    </citation>
    <scope>NUCLEOTIDE SEQUENCE</scope>
    <source>
        <strain evidence="5">UCBG64.0493</strain>
        <tissue evidence="5">Leaf</tissue>
    </source>
</reference>
<protein>
    <submittedName>
        <fullName evidence="5">Uncharacterized protein</fullName>
    </submittedName>
</protein>
<feature type="compositionally biased region" description="Low complexity" evidence="4">
    <location>
        <begin position="147"/>
        <end position="161"/>
    </location>
</feature>
<sequence>MYRSLNKDVNTQRAVDLLHEVGATTIDGSCSTADAVLPAVSPHVTLDHPDAQAGPVNEVTLSQGIGPVIGKGKQVCAILFDLLASPAALDLVQNGDHGPLASDPCATFNQYGFLLRAPDFSSDNEKSVLLLDCDESSDVVRRLAGQSSAHTAASSSSSSSGSRKRDRVGEVPGSSSKFAKRSRSPDLHGDPILPSATTLLTLSHQEALIKVKTKSIPLAHWGKILAVHSVTDLSCDKFMGLMPLEIGNLVNTRSLKLSHNCLSGIIPTTFSNLKGIGSMDLSFNKLSGGIPSQLANTNGLGSFNMSFNNLSGMIPQANHIQTSHEQTKIRFFVRNLYSEAALPVNHFHQD</sequence>
<comment type="similarity">
    <text evidence="1">Belongs to the RLP family.</text>
</comment>
<organism evidence="5 6">
    <name type="scientific">Escallonia herrerae</name>
    <dbReference type="NCBI Taxonomy" id="1293975"/>
    <lineage>
        <taxon>Eukaryota</taxon>
        <taxon>Viridiplantae</taxon>
        <taxon>Streptophyta</taxon>
        <taxon>Embryophyta</taxon>
        <taxon>Tracheophyta</taxon>
        <taxon>Spermatophyta</taxon>
        <taxon>Magnoliopsida</taxon>
        <taxon>eudicotyledons</taxon>
        <taxon>Gunneridae</taxon>
        <taxon>Pentapetalae</taxon>
        <taxon>asterids</taxon>
        <taxon>campanulids</taxon>
        <taxon>Escalloniales</taxon>
        <taxon>Escalloniaceae</taxon>
        <taxon>Escallonia</taxon>
    </lineage>
</organism>
<keyword evidence="3" id="KW-0677">Repeat</keyword>
<keyword evidence="2" id="KW-0433">Leucine-rich repeat</keyword>
<dbReference type="PANTHER" id="PTHR48062:SF37">
    <property type="entry name" value="LRR RECEPTOR-LIKE SERINE_THREONINE-PROTEIN KINASE FLS2"/>
    <property type="match status" value="1"/>
</dbReference>
<feature type="region of interest" description="Disordered" evidence="4">
    <location>
        <begin position="144"/>
        <end position="190"/>
    </location>
</feature>
<evidence type="ECO:0000313" key="5">
    <source>
        <dbReference type="EMBL" id="KAK3001273.1"/>
    </source>
</evidence>
<gene>
    <name evidence="5" type="ORF">RJ639_020813</name>
</gene>
<dbReference type="Pfam" id="PF13855">
    <property type="entry name" value="LRR_8"/>
    <property type="match status" value="1"/>
</dbReference>
<evidence type="ECO:0000256" key="1">
    <source>
        <dbReference type="ARBA" id="ARBA00009592"/>
    </source>
</evidence>
<dbReference type="PANTHER" id="PTHR48062">
    <property type="entry name" value="RECEPTOR-LIKE PROTEIN 14"/>
    <property type="match status" value="1"/>
</dbReference>
<comment type="caution">
    <text evidence="5">The sequence shown here is derived from an EMBL/GenBank/DDBJ whole genome shotgun (WGS) entry which is preliminary data.</text>
</comment>